<feature type="domain" description="Orn/DAP/Arg decarboxylase 2 N-terminal" evidence="5">
    <location>
        <begin position="41"/>
        <end position="290"/>
    </location>
</feature>
<dbReference type="PROSITE" id="PS00879">
    <property type="entry name" value="ODR_DC_2_2"/>
    <property type="match status" value="1"/>
</dbReference>
<evidence type="ECO:0000313" key="6">
    <source>
        <dbReference type="EMBL" id="WAL68310.1"/>
    </source>
</evidence>
<dbReference type="PANTHER" id="PTHR43727:SF2">
    <property type="entry name" value="GROUP IV DECARBOXYLASE"/>
    <property type="match status" value="1"/>
</dbReference>
<organism evidence="6 7">
    <name type="scientific">Amycolatopsis cynarae</name>
    <dbReference type="NCBI Taxonomy" id="2995223"/>
    <lineage>
        <taxon>Bacteria</taxon>
        <taxon>Bacillati</taxon>
        <taxon>Actinomycetota</taxon>
        <taxon>Actinomycetes</taxon>
        <taxon>Pseudonocardiales</taxon>
        <taxon>Pseudonocardiaceae</taxon>
        <taxon>Amycolatopsis</taxon>
    </lineage>
</organism>
<dbReference type="Gene3D" id="3.20.20.10">
    <property type="entry name" value="Alanine racemase"/>
    <property type="match status" value="1"/>
</dbReference>
<dbReference type="Gene3D" id="2.40.37.10">
    <property type="entry name" value="Lyase, Ornithine Decarboxylase, Chain A, domain 1"/>
    <property type="match status" value="1"/>
</dbReference>
<dbReference type="PANTHER" id="PTHR43727">
    <property type="entry name" value="DIAMINOPIMELATE DECARBOXYLASE"/>
    <property type="match status" value="1"/>
</dbReference>
<dbReference type="InterPro" id="IPR009006">
    <property type="entry name" value="Ala_racemase/Decarboxylase_C"/>
</dbReference>
<evidence type="ECO:0000256" key="3">
    <source>
        <dbReference type="RuleBase" id="RU003737"/>
    </source>
</evidence>
<sequence length="420" mass="44193">MTGTVENTRVPAVAPEGTPVTGAVVAAARRAALPAYVYDLGHLDRHLAAVKTAFGTASTGTPVELLYAVKANPDPGMLATIAGHVHGLEVASGGELAHVRTHLPGVPVAFGGPAKTDSELRAALSAEVGRYHVESLHELRRLDALARRAGRVAEVLLRVNIPAAVPGDAALTMGGMPSPFGMDPAEAEAAARERDHLTGVRVLGIHAHLASGLDATAAAVVAETVLAWAAGFTRRHGLRLREVNVGGGMGVDYRRPGPLFDWPAYARRLARAATGLSCRVRIEPGRSLSAYSGWYATRVLELKRSHGARFAICDGGTHHLRTPAAKGHDQPLAVLPGPEWTTGSAEPGPRQDATGEPVTFVGRLCTPKDVLARDVRLPRLAAGDVVLFAMAGAYAYNISHHDFLMHPEPAVVHVTGRDEP</sequence>
<evidence type="ECO:0000259" key="4">
    <source>
        <dbReference type="Pfam" id="PF00278"/>
    </source>
</evidence>
<dbReference type="PRINTS" id="PR01179">
    <property type="entry name" value="ODADCRBXLASE"/>
</dbReference>
<dbReference type="InterPro" id="IPR022657">
    <property type="entry name" value="De-COase2_CS"/>
</dbReference>
<keyword evidence="2" id="KW-0663">Pyridoxal phosphate</keyword>
<dbReference type="EC" id="5.1.1.1" evidence="6"/>
<proteinExistence type="inferred from homology"/>
<comment type="cofactor">
    <cofactor evidence="1">
        <name>pyridoxal 5'-phosphate</name>
        <dbReference type="ChEBI" id="CHEBI:597326"/>
    </cofactor>
</comment>
<evidence type="ECO:0000313" key="7">
    <source>
        <dbReference type="Proteomes" id="UP001163203"/>
    </source>
</evidence>
<dbReference type="InterPro" id="IPR022643">
    <property type="entry name" value="De-COase2_C"/>
</dbReference>
<feature type="domain" description="Orn/DAP/Arg decarboxylase 2 C-terminal" evidence="4">
    <location>
        <begin position="36"/>
        <end position="392"/>
    </location>
</feature>
<dbReference type="Pfam" id="PF00278">
    <property type="entry name" value="Orn_DAP_Arg_deC"/>
    <property type="match status" value="1"/>
</dbReference>
<dbReference type="RefSeq" id="WP_268758403.1">
    <property type="nucleotide sequence ID" value="NZ_CP113836.1"/>
</dbReference>
<dbReference type="Proteomes" id="UP001163203">
    <property type="component" value="Chromosome"/>
</dbReference>
<gene>
    <name evidence="6" type="ORF">ORV05_11260</name>
</gene>
<evidence type="ECO:0000256" key="1">
    <source>
        <dbReference type="ARBA" id="ARBA00001933"/>
    </source>
</evidence>
<dbReference type="GO" id="GO:0008784">
    <property type="term" value="F:alanine racemase activity"/>
    <property type="evidence" value="ECO:0007669"/>
    <property type="project" value="UniProtKB-EC"/>
</dbReference>
<keyword evidence="6" id="KW-0413">Isomerase</keyword>
<evidence type="ECO:0000259" key="5">
    <source>
        <dbReference type="Pfam" id="PF02784"/>
    </source>
</evidence>
<accession>A0ABY7B7J3</accession>
<dbReference type="Pfam" id="PF02784">
    <property type="entry name" value="Orn_Arg_deC_N"/>
    <property type="match status" value="1"/>
</dbReference>
<evidence type="ECO:0000256" key="2">
    <source>
        <dbReference type="ARBA" id="ARBA00022898"/>
    </source>
</evidence>
<dbReference type="EMBL" id="CP113836">
    <property type="protein sequence ID" value="WAL68310.1"/>
    <property type="molecule type" value="Genomic_DNA"/>
</dbReference>
<protein>
    <submittedName>
        <fullName evidence="6">Alanine racemase</fullName>
        <ecNumber evidence="6">5.1.1.1</ecNumber>
    </submittedName>
</protein>
<comment type="similarity">
    <text evidence="3">Belongs to the Orn/Lys/Arg decarboxylase class-II family.</text>
</comment>
<dbReference type="SUPFAM" id="SSF50621">
    <property type="entry name" value="Alanine racemase C-terminal domain-like"/>
    <property type="match status" value="1"/>
</dbReference>
<dbReference type="InterPro" id="IPR000183">
    <property type="entry name" value="Orn/DAP/Arg_de-COase"/>
</dbReference>
<name>A0ABY7B7J3_9PSEU</name>
<reference evidence="6" key="1">
    <citation type="submission" date="2022-11" db="EMBL/GenBank/DDBJ databases">
        <authorList>
            <person name="Mo P."/>
        </authorList>
    </citation>
    <scope>NUCLEOTIDE SEQUENCE</scope>
    <source>
        <strain evidence="6">HUAS 11-8</strain>
    </source>
</reference>
<dbReference type="SUPFAM" id="SSF51419">
    <property type="entry name" value="PLP-binding barrel"/>
    <property type="match status" value="1"/>
</dbReference>
<dbReference type="InterPro" id="IPR029066">
    <property type="entry name" value="PLP-binding_barrel"/>
</dbReference>
<keyword evidence="7" id="KW-1185">Reference proteome</keyword>
<dbReference type="InterPro" id="IPR022644">
    <property type="entry name" value="De-COase2_N"/>
</dbReference>